<gene>
    <name evidence="1" type="ORF">DCS_07751</name>
</gene>
<name>A0A151GFB0_DRECN</name>
<sequence>MATLKNSPAPASKARGALTHAFIFFTPEFALEMVDFTPESDVPACLAWYLSDKIIRRVRVRHRFVSSVDKFAKTMSSTFSPYCLEGFRANCQNFDSLVGSTASMSGADGCQKLSEVFIQQQDIYDLIQGVCSSIAHHSWDAAFGAPPLRRRGPIPAAISQLVGSDHASSARPQAGVDDDGGPFKQVTIVGKGIIDAWQRLPFTQQLETDCPQNSTWTPSQPGALSVYHGTSHNPKKGTFNEFLSQPPFLALDGGSSRNHITQGSGQLPVVWTAFSPLRAFLWAVWQAEAVAAVPNPDAKGRLNAVWKCAGKTYEGVMLLQFSASQPQPPGLTSYVIPRGREEEWSKTANSDRYGFSGMNLTHTQTLWAQFSTIHGQEIGSEWPNLVHGLELWDSRQDLRKLRVKQVWRTAWSGEGISRLNENHKQSLAIRFYREAEAETSCPSESEKIETAKRRHSYMGVRKLFSKGKHLVSR</sequence>
<dbReference type="EMBL" id="LAYC01000003">
    <property type="protein sequence ID" value="KYK55787.1"/>
    <property type="molecule type" value="Genomic_DNA"/>
</dbReference>
<reference evidence="1 2" key="1">
    <citation type="journal article" date="2016" name="Sci. Rep.">
        <title>Insights into Adaptations to a Near-Obligate Nematode Endoparasitic Lifestyle from the Finished Genome of Drechmeria coniospora.</title>
        <authorList>
            <person name="Zhang L."/>
            <person name="Zhou Z."/>
            <person name="Guo Q."/>
            <person name="Fokkens L."/>
            <person name="Miskei M."/>
            <person name="Pocsi I."/>
            <person name="Zhang W."/>
            <person name="Chen M."/>
            <person name="Wang L."/>
            <person name="Sun Y."/>
            <person name="Donzelli B.G."/>
            <person name="Gibson D.M."/>
            <person name="Nelson D.R."/>
            <person name="Luo J.G."/>
            <person name="Rep M."/>
            <person name="Liu H."/>
            <person name="Yang S."/>
            <person name="Wang J."/>
            <person name="Krasnoff S.B."/>
            <person name="Xu Y."/>
            <person name="Molnar I."/>
            <person name="Lin M."/>
        </authorList>
    </citation>
    <scope>NUCLEOTIDE SEQUENCE [LARGE SCALE GENOMIC DNA]</scope>
    <source>
        <strain evidence="1 2">ARSEF 6962</strain>
    </source>
</reference>
<dbReference type="RefSeq" id="XP_040655139.1">
    <property type="nucleotide sequence ID" value="XM_040805035.1"/>
</dbReference>
<dbReference type="Proteomes" id="UP000076580">
    <property type="component" value="Chromosome 03"/>
</dbReference>
<proteinExistence type="predicted"/>
<organism evidence="1 2">
    <name type="scientific">Drechmeria coniospora</name>
    <name type="common">Nematophagous fungus</name>
    <name type="synonym">Meria coniospora</name>
    <dbReference type="NCBI Taxonomy" id="98403"/>
    <lineage>
        <taxon>Eukaryota</taxon>
        <taxon>Fungi</taxon>
        <taxon>Dikarya</taxon>
        <taxon>Ascomycota</taxon>
        <taxon>Pezizomycotina</taxon>
        <taxon>Sordariomycetes</taxon>
        <taxon>Hypocreomycetidae</taxon>
        <taxon>Hypocreales</taxon>
        <taxon>Ophiocordycipitaceae</taxon>
        <taxon>Drechmeria</taxon>
    </lineage>
</organism>
<protein>
    <submittedName>
        <fullName evidence="1">Uncharacterized protein</fullName>
    </submittedName>
</protein>
<evidence type="ECO:0000313" key="2">
    <source>
        <dbReference type="Proteomes" id="UP000076580"/>
    </source>
</evidence>
<keyword evidence="2" id="KW-1185">Reference proteome</keyword>
<dbReference type="AlphaFoldDB" id="A0A151GFB0"/>
<dbReference type="GeneID" id="63720394"/>
<evidence type="ECO:0000313" key="1">
    <source>
        <dbReference type="EMBL" id="KYK55787.1"/>
    </source>
</evidence>
<comment type="caution">
    <text evidence="1">The sequence shown here is derived from an EMBL/GenBank/DDBJ whole genome shotgun (WGS) entry which is preliminary data.</text>
</comment>
<dbReference type="InParanoid" id="A0A151GFB0"/>
<accession>A0A151GFB0</accession>